<dbReference type="RefSeq" id="WP_102908528.1">
    <property type="nucleotide sequence ID" value="NZ_POUC01000046.1"/>
</dbReference>
<feature type="domain" description="Beta-lactamase-related" evidence="1">
    <location>
        <begin position="8"/>
        <end position="326"/>
    </location>
</feature>
<protein>
    <submittedName>
        <fullName evidence="2">Alpha/beta hydrolase</fullName>
    </submittedName>
</protein>
<dbReference type="InterPro" id="IPR012338">
    <property type="entry name" value="Beta-lactam/transpept-like"/>
</dbReference>
<keyword evidence="2" id="KW-0378">Hydrolase</keyword>
<dbReference type="Proteomes" id="UP000235943">
    <property type="component" value="Unassembled WGS sequence"/>
</dbReference>
<dbReference type="SUPFAM" id="SSF56601">
    <property type="entry name" value="beta-lactamase/transpeptidase-like"/>
    <property type="match status" value="1"/>
</dbReference>
<proteinExistence type="predicted"/>
<evidence type="ECO:0000313" key="3">
    <source>
        <dbReference type="Proteomes" id="UP000235943"/>
    </source>
</evidence>
<gene>
    <name evidence="2" type="ORF">C1J00_09130</name>
</gene>
<dbReference type="InterPro" id="IPR050491">
    <property type="entry name" value="AmpC-like"/>
</dbReference>
<keyword evidence="3" id="KW-1185">Reference proteome</keyword>
<dbReference type="PANTHER" id="PTHR46825">
    <property type="entry name" value="D-ALANYL-D-ALANINE-CARBOXYPEPTIDASE/ENDOPEPTIDASE AMPH"/>
    <property type="match status" value="1"/>
</dbReference>
<comment type="caution">
    <text evidence="2">The sequence shown here is derived from an EMBL/GenBank/DDBJ whole genome shotgun (WGS) entry which is preliminary data.</text>
</comment>
<dbReference type="InterPro" id="IPR001466">
    <property type="entry name" value="Beta-lactam-related"/>
</dbReference>
<dbReference type="Gene3D" id="3.40.710.10">
    <property type="entry name" value="DD-peptidase/beta-lactamase superfamily"/>
    <property type="match status" value="1"/>
</dbReference>
<name>A0A2N8TTX7_9ACTN</name>
<dbReference type="Pfam" id="PF00144">
    <property type="entry name" value="Beta-lactamase"/>
    <property type="match status" value="1"/>
</dbReference>
<evidence type="ECO:0000313" key="2">
    <source>
        <dbReference type="EMBL" id="PNG22474.1"/>
    </source>
</evidence>
<reference evidence="2 3" key="1">
    <citation type="submission" date="2018-01" db="EMBL/GenBank/DDBJ databases">
        <title>Draft genome sequence of Streptomyces sp. 13K301.</title>
        <authorList>
            <person name="Sahin N."/>
            <person name="Saygin H."/>
            <person name="Ay H."/>
        </authorList>
    </citation>
    <scope>NUCLEOTIDE SEQUENCE [LARGE SCALE GENOMIC DNA]</scope>
    <source>
        <strain evidence="2 3">13K301</strain>
    </source>
</reference>
<sequence>MEAPLAADRLRRLTHDHSVPGAQLTIHRAGESLSVTTGVTRVGTTRPVTADTAFALGSVTKAFTATVAAQLVAQGDLEWDDPVAEYLAEFDGAEDDRFSTVTLRHLLGHTAGLVADHELDDARESSLARYTASVATTSPLHEPGHCFSYSNTGYNVVGRVIETASDMKWQAVVENFLLRPLGIDPVFLSGGFAAGLRTLADGHAVRAGRERTAHPVDPYVPAGWAPASGLAGSADDLVALAALHLGTHPDADTLLPATDRAEMAARDPLADAFGMADGWGLGLAHYASPDGTWLGHDGTADGGTAHLRFHPATGTAVALTTNATTGTLLWADLVDTLREHGIPVGDHRPAVSTAPAVTTGPDRFTGDYRNGDTRFAVRTRGDGSALRLTDATGLTADLALHGDLTFTARRTDTDTAPYTGRFVTAPATGDVVLMQLGGRSARRTPAA</sequence>
<dbReference type="EMBL" id="POUC01000046">
    <property type="protein sequence ID" value="PNG22474.1"/>
    <property type="molecule type" value="Genomic_DNA"/>
</dbReference>
<evidence type="ECO:0000259" key="1">
    <source>
        <dbReference type="Pfam" id="PF00144"/>
    </source>
</evidence>
<accession>A0A2N8TTX7</accession>
<dbReference type="PANTHER" id="PTHR46825:SF7">
    <property type="entry name" value="D-ALANYL-D-ALANINE CARBOXYPEPTIDASE"/>
    <property type="match status" value="1"/>
</dbReference>
<organism evidence="2 3">
    <name type="scientific">Streptomyces cahuitamycinicus</name>
    <dbReference type="NCBI Taxonomy" id="2070367"/>
    <lineage>
        <taxon>Bacteria</taxon>
        <taxon>Bacillati</taxon>
        <taxon>Actinomycetota</taxon>
        <taxon>Actinomycetes</taxon>
        <taxon>Kitasatosporales</taxon>
        <taxon>Streptomycetaceae</taxon>
        <taxon>Streptomyces</taxon>
    </lineage>
</organism>
<dbReference type="AlphaFoldDB" id="A0A2N8TTX7"/>
<dbReference type="OrthoDB" id="262125at2"/>
<dbReference type="GO" id="GO:0016787">
    <property type="term" value="F:hydrolase activity"/>
    <property type="evidence" value="ECO:0007669"/>
    <property type="project" value="UniProtKB-KW"/>
</dbReference>